<organism evidence="3 4">
    <name type="scientific">Aldrovandia affinis</name>
    <dbReference type="NCBI Taxonomy" id="143900"/>
    <lineage>
        <taxon>Eukaryota</taxon>
        <taxon>Metazoa</taxon>
        <taxon>Chordata</taxon>
        <taxon>Craniata</taxon>
        <taxon>Vertebrata</taxon>
        <taxon>Euteleostomi</taxon>
        <taxon>Actinopterygii</taxon>
        <taxon>Neopterygii</taxon>
        <taxon>Teleostei</taxon>
        <taxon>Notacanthiformes</taxon>
        <taxon>Halosauridae</taxon>
        <taxon>Aldrovandia</taxon>
    </lineage>
</organism>
<dbReference type="Proteomes" id="UP001221898">
    <property type="component" value="Unassembled WGS sequence"/>
</dbReference>
<gene>
    <name evidence="3" type="ORF">AAFF_G00078990</name>
</gene>
<evidence type="ECO:0000313" key="3">
    <source>
        <dbReference type="EMBL" id="KAJ8392093.1"/>
    </source>
</evidence>
<keyword evidence="2" id="KW-0732">Signal</keyword>
<protein>
    <submittedName>
        <fullName evidence="3">Uncharacterized protein</fullName>
    </submittedName>
</protein>
<evidence type="ECO:0000256" key="2">
    <source>
        <dbReference type="SAM" id="SignalP"/>
    </source>
</evidence>
<keyword evidence="4" id="KW-1185">Reference proteome</keyword>
<feature type="region of interest" description="Disordered" evidence="1">
    <location>
        <begin position="51"/>
        <end position="73"/>
    </location>
</feature>
<proteinExistence type="predicted"/>
<comment type="caution">
    <text evidence="3">The sequence shown here is derived from an EMBL/GenBank/DDBJ whole genome shotgun (WGS) entry which is preliminary data.</text>
</comment>
<evidence type="ECO:0000256" key="1">
    <source>
        <dbReference type="SAM" id="MobiDB-lite"/>
    </source>
</evidence>
<feature type="chain" id="PRO_5042173674" evidence="2">
    <location>
        <begin position="36"/>
        <end position="97"/>
    </location>
</feature>
<dbReference type="EMBL" id="JAINUG010000149">
    <property type="protein sequence ID" value="KAJ8392093.1"/>
    <property type="molecule type" value="Genomic_DNA"/>
</dbReference>
<accession>A0AAD7RXB2</accession>
<name>A0AAD7RXB2_9TELE</name>
<evidence type="ECO:0000313" key="4">
    <source>
        <dbReference type="Proteomes" id="UP001221898"/>
    </source>
</evidence>
<reference evidence="3" key="1">
    <citation type="journal article" date="2023" name="Science">
        <title>Genome structures resolve the early diversification of teleost fishes.</title>
        <authorList>
            <person name="Parey E."/>
            <person name="Louis A."/>
            <person name="Montfort J."/>
            <person name="Bouchez O."/>
            <person name="Roques C."/>
            <person name="Iampietro C."/>
            <person name="Lluch J."/>
            <person name="Castinel A."/>
            <person name="Donnadieu C."/>
            <person name="Desvignes T."/>
            <person name="Floi Bucao C."/>
            <person name="Jouanno E."/>
            <person name="Wen M."/>
            <person name="Mejri S."/>
            <person name="Dirks R."/>
            <person name="Jansen H."/>
            <person name="Henkel C."/>
            <person name="Chen W.J."/>
            <person name="Zahm M."/>
            <person name="Cabau C."/>
            <person name="Klopp C."/>
            <person name="Thompson A.W."/>
            <person name="Robinson-Rechavi M."/>
            <person name="Braasch I."/>
            <person name="Lecointre G."/>
            <person name="Bobe J."/>
            <person name="Postlethwait J.H."/>
            <person name="Berthelot C."/>
            <person name="Roest Crollius H."/>
            <person name="Guiguen Y."/>
        </authorList>
    </citation>
    <scope>NUCLEOTIDE SEQUENCE</scope>
    <source>
        <strain evidence="3">NC1722</strain>
    </source>
</reference>
<dbReference type="AlphaFoldDB" id="A0AAD7RXB2"/>
<feature type="signal peptide" evidence="2">
    <location>
        <begin position="1"/>
        <end position="35"/>
    </location>
</feature>
<sequence>MAWLCGVWGRRCGFEGHVCTPLLLLSCLLWAGAQGVTGVSVAVVLFPTDAGERDGASAGVTPAPTSEHEDDNSLGYTGTAGSLFLSAGGFGQLKPGS</sequence>